<accession>A0ABN5YM51</accession>
<dbReference type="EMBL" id="AP022577">
    <property type="protein sequence ID" value="BBX82678.1"/>
    <property type="molecule type" value="Genomic_DNA"/>
</dbReference>
<protein>
    <submittedName>
        <fullName evidence="1">Uncharacterized protein</fullName>
    </submittedName>
</protein>
<keyword evidence="2" id="KW-1185">Reference proteome</keyword>
<proteinExistence type="predicted"/>
<evidence type="ECO:0000313" key="2">
    <source>
        <dbReference type="Proteomes" id="UP000465609"/>
    </source>
</evidence>
<gene>
    <name evidence="1" type="ORF">MAUB_05510</name>
</gene>
<evidence type="ECO:0000313" key="1">
    <source>
        <dbReference type="EMBL" id="BBX82678.1"/>
    </source>
</evidence>
<sequence length="70" mass="7800">MWISGNHVTNPVIWDETVCHTYYMVQFGHGNVAQNVWDGPNPPEDDPPVGPAPNPLPGMCWSLFIPVPCR</sequence>
<reference evidence="1 2" key="1">
    <citation type="journal article" date="2019" name="Emerg. Microbes Infect.">
        <title>Comprehensive subspecies identification of 175 nontuberculous mycobacteria species based on 7547 genomic profiles.</title>
        <authorList>
            <person name="Matsumoto Y."/>
            <person name="Kinjo T."/>
            <person name="Motooka D."/>
            <person name="Nabeya D."/>
            <person name="Jung N."/>
            <person name="Uechi K."/>
            <person name="Horii T."/>
            <person name="Iida T."/>
            <person name="Fujita J."/>
            <person name="Nakamura S."/>
        </authorList>
    </citation>
    <scope>NUCLEOTIDE SEQUENCE [LARGE SCALE GENOMIC DNA]</scope>
    <source>
        <strain evidence="1 2">JCM 15296</strain>
    </source>
</reference>
<organism evidence="1 2">
    <name type="scientific">Mycolicibacterium aubagnense</name>
    <dbReference type="NCBI Taxonomy" id="319707"/>
    <lineage>
        <taxon>Bacteria</taxon>
        <taxon>Bacillati</taxon>
        <taxon>Actinomycetota</taxon>
        <taxon>Actinomycetes</taxon>
        <taxon>Mycobacteriales</taxon>
        <taxon>Mycobacteriaceae</taxon>
        <taxon>Mycolicibacterium</taxon>
    </lineage>
</organism>
<dbReference type="Proteomes" id="UP000465609">
    <property type="component" value="Chromosome"/>
</dbReference>
<name>A0ABN5YM51_9MYCO</name>